<feature type="transmembrane region" description="Helical" evidence="9">
    <location>
        <begin position="883"/>
        <end position="902"/>
    </location>
</feature>
<feature type="transmembrane region" description="Helical" evidence="9">
    <location>
        <begin position="981"/>
        <end position="1001"/>
    </location>
</feature>
<dbReference type="AlphaFoldDB" id="A0A286GBF0"/>
<dbReference type="PANTHER" id="PTHR32063">
    <property type="match status" value="1"/>
</dbReference>
<evidence type="ECO:0000256" key="1">
    <source>
        <dbReference type="ARBA" id="ARBA00004651"/>
    </source>
</evidence>
<evidence type="ECO:0000256" key="4">
    <source>
        <dbReference type="ARBA" id="ARBA00022475"/>
    </source>
</evidence>
<evidence type="ECO:0000256" key="9">
    <source>
        <dbReference type="SAM" id="Phobius"/>
    </source>
</evidence>
<dbReference type="InterPro" id="IPR004763">
    <property type="entry name" value="CusA-like"/>
</dbReference>
<dbReference type="EMBL" id="OCNH01000003">
    <property type="protein sequence ID" value="SOD92459.1"/>
    <property type="molecule type" value="Genomic_DNA"/>
</dbReference>
<keyword evidence="4" id="KW-1003">Cell membrane</keyword>
<feature type="transmembrane region" description="Helical" evidence="9">
    <location>
        <begin position="20"/>
        <end position="40"/>
    </location>
</feature>
<dbReference type="SUPFAM" id="SSF82866">
    <property type="entry name" value="Multidrug efflux transporter AcrB transmembrane domain"/>
    <property type="match status" value="2"/>
</dbReference>
<evidence type="ECO:0000256" key="2">
    <source>
        <dbReference type="ARBA" id="ARBA00010942"/>
    </source>
</evidence>
<feature type="transmembrane region" description="Helical" evidence="9">
    <location>
        <begin position="909"/>
        <end position="931"/>
    </location>
</feature>
<keyword evidence="11" id="KW-1185">Reference proteome</keyword>
<dbReference type="Proteomes" id="UP000219452">
    <property type="component" value="Unassembled WGS sequence"/>
</dbReference>
<feature type="transmembrane region" description="Helical" evidence="9">
    <location>
        <begin position="937"/>
        <end position="960"/>
    </location>
</feature>
<evidence type="ECO:0000313" key="11">
    <source>
        <dbReference type="Proteomes" id="UP000219452"/>
    </source>
</evidence>
<accession>A0A286GBF0</accession>
<dbReference type="Gene3D" id="3.30.2090.10">
    <property type="entry name" value="Multidrug efflux transporter AcrB TolC docking domain, DN and DC subdomains"/>
    <property type="match status" value="2"/>
</dbReference>
<keyword evidence="6 9" id="KW-1133">Transmembrane helix</keyword>
<evidence type="ECO:0000256" key="8">
    <source>
        <dbReference type="SAM" id="MobiDB-lite"/>
    </source>
</evidence>
<dbReference type="InterPro" id="IPR001036">
    <property type="entry name" value="Acrflvin-R"/>
</dbReference>
<evidence type="ECO:0000256" key="6">
    <source>
        <dbReference type="ARBA" id="ARBA00022989"/>
    </source>
</evidence>
<feature type="transmembrane region" description="Helical" evidence="9">
    <location>
        <begin position="1013"/>
        <end position="1039"/>
    </location>
</feature>
<dbReference type="Gene3D" id="3.30.70.1320">
    <property type="entry name" value="Multidrug efflux transporter AcrB pore domain like"/>
    <property type="match status" value="1"/>
</dbReference>
<feature type="region of interest" description="Disordered" evidence="8">
    <location>
        <begin position="1046"/>
        <end position="1066"/>
    </location>
</feature>
<dbReference type="Gene3D" id="3.30.70.1430">
    <property type="entry name" value="Multidrug efflux transporter AcrB pore domain"/>
    <property type="match status" value="2"/>
</dbReference>
<evidence type="ECO:0000256" key="7">
    <source>
        <dbReference type="ARBA" id="ARBA00023136"/>
    </source>
</evidence>
<dbReference type="Gene3D" id="1.20.1640.10">
    <property type="entry name" value="Multidrug efflux transporter AcrB transmembrane domain"/>
    <property type="match status" value="2"/>
</dbReference>
<evidence type="ECO:0000256" key="3">
    <source>
        <dbReference type="ARBA" id="ARBA00022448"/>
    </source>
</evidence>
<dbReference type="SUPFAM" id="SSF82714">
    <property type="entry name" value="Multidrug efflux transporter AcrB TolC docking domain, DN and DC subdomains"/>
    <property type="match status" value="2"/>
</dbReference>
<dbReference type="NCBIfam" id="TIGR00914">
    <property type="entry name" value="2A0601"/>
    <property type="match status" value="1"/>
</dbReference>
<dbReference type="Pfam" id="PF00873">
    <property type="entry name" value="ACR_tran"/>
    <property type="match status" value="1"/>
</dbReference>
<feature type="transmembrane region" description="Helical" evidence="9">
    <location>
        <begin position="452"/>
        <end position="472"/>
    </location>
</feature>
<keyword evidence="7 9" id="KW-0472">Membrane</keyword>
<organism evidence="10 11">
    <name type="scientific">Spirosoma fluviale</name>
    <dbReference type="NCBI Taxonomy" id="1597977"/>
    <lineage>
        <taxon>Bacteria</taxon>
        <taxon>Pseudomonadati</taxon>
        <taxon>Bacteroidota</taxon>
        <taxon>Cytophagia</taxon>
        <taxon>Cytophagales</taxon>
        <taxon>Cytophagaceae</taxon>
        <taxon>Spirosoma</taxon>
    </lineage>
</organism>
<keyword evidence="3" id="KW-0813">Transport</keyword>
<comment type="similarity">
    <text evidence="2">Belongs to the resistance-nodulation-cell division (RND) (TC 2.A.6) family.</text>
</comment>
<feature type="transmembrane region" description="Helical" evidence="9">
    <location>
        <begin position="541"/>
        <end position="564"/>
    </location>
</feature>
<feature type="transmembrane region" description="Helical" evidence="9">
    <location>
        <begin position="347"/>
        <end position="366"/>
    </location>
</feature>
<sequence>MLYPTIMIQKLIVFSLKNRWVVVGLAVAIMGLGLWCFKLLKIEAYPDIADTNVIVIAKYDGRAAEEVEQQVTIPIERVLNSVPHVTDRRSRTIFGLSVVQLNFDETVTDYFARQQVMERLAGAQLPDGVSPELAPLTTAVGEIYRYVIEAPASMTPMQLRDLQDWVIIPQLLQVPGLADVTTFGGPIKQYQVIPDPAKLRKFDLTLQDVIEAVQKNNQNTGGNVISRGGQGFAVRGLGALKSPDDVQNIVLKANEGVPVLVRDVASVEINPPSPSGILGYRIPDEKLDVVGATEGIVLLRRGENPSEVLELLKEKIADLEARELPKGVHLRILYDRGFLIDHSLETVAHTLIEGISIVAILLVLFLGSLRAALVVTVTIPFSLLFAFILMKLVGIPANLLSLGAIDFGIIVDGASVMAEHLIRRYRSSGPADRNQGIVNVTARSAGEVAREIFFSVTIIILAYLPILLMQRVEGKLFSPMALTLSFAVIGSLICALTVIPVLISFAFRKVLAPNGKPLKEHKNFLLSPLERGYQWLLKSTLFKAPGVVVGVGMTLVLVMIGFGLKLGTEFLPELDEGSIFMRAFMPSGITIQENAKIAPKIREIISSYKPVSFVITQTGRNDDGTDPFPTDRTEILVGLKDYSTWSDTISKKEIVRSMQTKLQETFPGAFFSSGQPIIDQVMEIVTGSAADLAISVVGNDLTLMRAKADSIAALVKGMNGAVSVNIEQEGPQDQLAININRPAAARYGINVAEIENMIEAAIGGKAIGTIYDEAKRYDIVVRFTPESRGSIDAIRLLQVPSATGALIPMSELADIHYVQGQTNIYRINGKRMVTVRTNIRGRDQGGFVKEISEKVRQHVKIPEGYSVIYGGQYENLERAGGQLSISIPLTIVVVFLFLFMLYGNVRDTLLTLTCLLFALAGGIGALLLRGYNFNVSAGVGFVSIFGISVMAGVLLVSALNRNLMSSTKSLKEVTIETAQEQFRAIMAIMVVAIIGLVPAAISSGIGSDVQRPLATVIIGGLTTTLFFAPLIIPPLFYLVNRKRPRPTPLDSSGHHVPEAIEEGTEM</sequence>
<protein>
    <submittedName>
        <fullName evidence="10">Cobalt-zinc-cadmium resistance protein CzcA</fullName>
    </submittedName>
</protein>
<dbReference type="PRINTS" id="PR00702">
    <property type="entry name" value="ACRIFLAVINRP"/>
</dbReference>
<evidence type="ECO:0000256" key="5">
    <source>
        <dbReference type="ARBA" id="ARBA00022692"/>
    </source>
</evidence>
<dbReference type="SUPFAM" id="SSF82693">
    <property type="entry name" value="Multidrug efflux transporter AcrB pore domain, PN1, PN2, PC1 and PC2 subdomains"/>
    <property type="match status" value="3"/>
</dbReference>
<proteinExistence type="inferred from homology"/>
<comment type="subcellular location">
    <subcellularLocation>
        <location evidence="1">Cell membrane</location>
        <topology evidence="1">Multi-pass membrane protein</topology>
    </subcellularLocation>
</comment>
<name>A0A286GBF0_9BACT</name>
<dbReference type="GO" id="GO:0042910">
    <property type="term" value="F:xenobiotic transmembrane transporter activity"/>
    <property type="evidence" value="ECO:0007669"/>
    <property type="project" value="TreeGrafter"/>
</dbReference>
<feature type="transmembrane region" description="Helical" evidence="9">
    <location>
        <begin position="399"/>
        <end position="418"/>
    </location>
</feature>
<keyword evidence="5 9" id="KW-0812">Transmembrane</keyword>
<feature type="transmembrane region" description="Helical" evidence="9">
    <location>
        <begin position="484"/>
        <end position="507"/>
    </location>
</feature>
<dbReference type="Gene3D" id="3.30.70.1440">
    <property type="entry name" value="Multidrug efflux transporter AcrB pore domain"/>
    <property type="match status" value="1"/>
</dbReference>
<feature type="transmembrane region" description="Helical" evidence="9">
    <location>
        <begin position="373"/>
        <end position="393"/>
    </location>
</feature>
<evidence type="ECO:0000313" key="10">
    <source>
        <dbReference type="EMBL" id="SOD92459.1"/>
    </source>
</evidence>
<dbReference type="InterPro" id="IPR027463">
    <property type="entry name" value="AcrB_DN_DC_subdom"/>
</dbReference>
<dbReference type="GO" id="GO:0005886">
    <property type="term" value="C:plasma membrane"/>
    <property type="evidence" value="ECO:0007669"/>
    <property type="project" value="UniProtKB-SubCell"/>
</dbReference>
<reference evidence="11" key="1">
    <citation type="submission" date="2017-09" db="EMBL/GenBank/DDBJ databases">
        <authorList>
            <person name="Varghese N."/>
            <person name="Submissions S."/>
        </authorList>
    </citation>
    <scope>NUCLEOTIDE SEQUENCE [LARGE SCALE GENOMIC DNA]</scope>
    <source>
        <strain evidence="11">DSM 29961</strain>
    </source>
</reference>
<gene>
    <name evidence="10" type="ORF">SAMN06269250_3989</name>
</gene>
<dbReference type="GO" id="GO:0008324">
    <property type="term" value="F:monoatomic cation transmembrane transporter activity"/>
    <property type="evidence" value="ECO:0007669"/>
    <property type="project" value="InterPro"/>
</dbReference>
<dbReference type="PANTHER" id="PTHR32063:SF17">
    <property type="entry name" value="CATION EFFLUX SYSTEM PROTEIN"/>
    <property type="match status" value="1"/>
</dbReference>